<name>A0A0D9QEJ2_PLAFR</name>
<dbReference type="RefSeq" id="XP_012337903.1">
    <property type="nucleotide sequence ID" value="XM_012482480.1"/>
</dbReference>
<accession>A0A0D9QEJ2</accession>
<feature type="compositionally biased region" description="Basic residues" evidence="1">
    <location>
        <begin position="46"/>
        <end position="63"/>
    </location>
</feature>
<reference evidence="2 3" key="1">
    <citation type="submission" date="2014-03" db="EMBL/GenBank/DDBJ databases">
        <title>The Genome Sequence of Plasmodium fragile nilgiri.</title>
        <authorList>
            <consortium name="The Broad Institute Genomics Platform"/>
            <consortium name="The Broad Institute Genome Sequencing Center for Infectious Disease"/>
            <person name="Neafsey D."/>
            <person name="Duraisingh M."/>
            <person name="Young S.K."/>
            <person name="Zeng Q."/>
            <person name="Gargeya S."/>
            <person name="Abouelleil A."/>
            <person name="Alvarado L."/>
            <person name="Chapman S.B."/>
            <person name="Gainer-Dewar J."/>
            <person name="Goldberg J."/>
            <person name="Griggs A."/>
            <person name="Gujja S."/>
            <person name="Hansen M."/>
            <person name="Howarth C."/>
            <person name="Imamovic A."/>
            <person name="Larimer J."/>
            <person name="Pearson M."/>
            <person name="Poon T.W."/>
            <person name="Priest M."/>
            <person name="Roberts A."/>
            <person name="Saif S."/>
            <person name="Shea T."/>
            <person name="Sykes S."/>
            <person name="Wortman J."/>
            <person name="Nusbaum C."/>
            <person name="Birren B."/>
        </authorList>
    </citation>
    <scope>NUCLEOTIDE SEQUENCE [LARGE SCALE GENOMIC DNA]</scope>
    <source>
        <strain evidence="3">nilgiri</strain>
    </source>
</reference>
<dbReference type="Proteomes" id="UP000054561">
    <property type="component" value="Unassembled WGS sequence"/>
</dbReference>
<dbReference type="GeneID" id="24270190"/>
<organism evidence="2 3">
    <name type="scientific">Plasmodium fragile</name>
    <dbReference type="NCBI Taxonomy" id="5857"/>
    <lineage>
        <taxon>Eukaryota</taxon>
        <taxon>Sar</taxon>
        <taxon>Alveolata</taxon>
        <taxon>Apicomplexa</taxon>
        <taxon>Aconoidasida</taxon>
        <taxon>Haemosporida</taxon>
        <taxon>Plasmodiidae</taxon>
        <taxon>Plasmodium</taxon>
        <taxon>Plasmodium (Plasmodium)</taxon>
    </lineage>
</organism>
<evidence type="ECO:0000313" key="3">
    <source>
        <dbReference type="Proteomes" id="UP000054561"/>
    </source>
</evidence>
<evidence type="ECO:0000313" key="2">
    <source>
        <dbReference type="EMBL" id="KJP85480.1"/>
    </source>
</evidence>
<dbReference type="EMBL" id="KQ001723">
    <property type="protein sequence ID" value="KJP85480.1"/>
    <property type="molecule type" value="Genomic_DNA"/>
</dbReference>
<gene>
    <name evidence="2" type="ORF">AK88_04876</name>
</gene>
<evidence type="ECO:0000256" key="1">
    <source>
        <dbReference type="SAM" id="MobiDB-lite"/>
    </source>
</evidence>
<sequence>MQIFKNRYLCEYILNRRDLKLKGRNGGSREAKKRRREKEEKGKVGISKRKIAIKKSGSKHSRL</sequence>
<proteinExistence type="predicted"/>
<dbReference type="AlphaFoldDB" id="A0A0D9QEJ2"/>
<dbReference type="VEuPathDB" id="PlasmoDB:AK88_04876"/>
<protein>
    <submittedName>
        <fullName evidence="2">Uncharacterized protein</fullName>
    </submittedName>
</protein>
<feature type="region of interest" description="Disordered" evidence="1">
    <location>
        <begin position="22"/>
        <end position="63"/>
    </location>
</feature>
<keyword evidence="3" id="KW-1185">Reference proteome</keyword>